<dbReference type="SUPFAM" id="SSF52540">
    <property type="entry name" value="P-loop containing nucleoside triphosphate hydrolases"/>
    <property type="match status" value="1"/>
</dbReference>
<evidence type="ECO:0000313" key="3">
    <source>
        <dbReference type="EMBL" id="TLS66764.1"/>
    </source>
</evidence>
<accession>A0A5R9GU86</accession>
<dbReference type="GO" id="GO:0005524">
    <property type="term" value="F:ATP binding"/>
    <property type="evidence" value="ECO:0007669"/>
    <property type="project" value="InterPro"/>
</dbReference>
<name>A0A5R9GU86_9PROT</name>
<evidence type="ECO:0000313" key="4">
    <source>
        <dbReference type="Proteomes" id="UP000306585"/>
    </source>
</evidence>
<dbReference type="Proteomes" id="UP000306585">
    <property type="component" value="Unassembled WGS sequence"/>
</dbReference>
<evidence type="ECO:0000256" key="1">
    <source>
        <dbReference type="ARBA" id="ARBA00006611"/>
    </source>
</evidence>
<reference evidence="3 4" key="1">
    <citation type="journal article" date="2019" name="Appl. Environ. Microbiol.">
        <title>Environmental Evidence and Genomic Insight of Iron-oxidizing Bacteria Preference Towards More Corrosion Resistant Stainless Steel at Higher Salinities.</title>
        <authorList>
            <person name="Garrison C.E."/>
            <person name="Price K.A."/>
            <person name="Field E.K."/>
        </authorList>
    </citation>
    <scope>NUCLEOTIDE SEQUENCE [LARGE SCALE GENOMIC DNA]</scope>
    <source>
        <strain evidence="3 4">P3</strain>
    </source>
</reference>
<dbReference type="InterPro" id="IPR027417">
    <property type="entry name" value="P-loop_NTPase"/>
</dbReference>
<dbReference type="InterPro" id="IPR006321">
    <property type="entry name" value="PilT/PilU"/>
</dbReference>
<comment type="caution">
    <text evidence="3">The sequence shown here is derived from an EMBL/GenBank/DDBJ whole genome shotgun (WGS) entry which is preliminary data.</text>
</comment>
<dbReference type="InterPro" id="IPR001482">
    <property type="entry name" value="T2SS/T4SS_dom"/>
</dbReference>
<dbReference type="NCBIfam" id="TIGR01420">
    <property type="entry name" value="pilT_fam"/>
    <property type="match status" value="1"/>
</dbReference>
<gene>
    <name evidence="3" type="ORF">FEF65_09595</name>
</gene>
<dbReference type="AlphaFoldDB" id="A0A5R9GU86"/>
<dbReference type="RefSeq" id="WP_138239593.1">
    <property type="nucleotide sequence ID" value="NZ_VBRY01000008.1"/>
</dbReference>
<dbReference type="GO" id="GO:0016887">
    <property type="term" value="F:ATP hydrolysis activity"/>
    <property type="evidence" value="ECO:0007669"/>
    <property type="project" value="InterPro"/>
</dbReference>
<dbReference type="Pfam" id="PF00437">
    <property type="entry name" value="T2SSE"/>
    <property type="match status" value="1"/>
</dbReference>
<dbReference type="PROSITE" id="PS00662">
    <property type="entry name" value="T2SP_E"/>
    <property type="match status" value="1"/>
</dbReference>
<protein>
    <submittedName>
        <fullName evidence="3">PilT/PilU family type 4a pilus ATPase</fullName>
    </submittedName>
</protein>
<dbReference type="Gene3D" id="3.30.450.90">
    <property type="match status" value="1"/>
</dbReference>
<dbReference type="CDD" id="cd01131">
    <property type="entry name" value="PilT"/>
    <property type="match status" value="1"/>
</dbReference>
<dbReference type="PANTHER" id="PTHR30486">
    <property type="entry name" value="TWITCHING MOTILITY PROTEIN PILT"/>
    <property type="match status" value="1"/>
</dbReference>
<organism evidence="3 4">
    <name type="scientific">Mariprofundus erugo</name>
    <dbReference type="NCBI Taxonomy" id="2528639"/>
    <lineage>
        <taxon>Bacteria</taxon>
        <taxon>Pseudomonadati</taxon>
        <taxon>Pseudomonadota</taxon>
        <taxon>Candidatius Mariprofundia</taxon>
        <taxon>Mariprofundales</taxon>
        <taxon>Mariprofundaceae</taxon>
        <taxon>Mariprofundus</taxon>
    </lineage>
</organism>
<proteinExistence type="inferred from homology"/>
<sequence length="385" mass="42780">MTGSEPKQPSIKQLLALMDKHEASDLYITAGMAPSYRVNGSILPLKQPPLTATECEKLANSAMTERQKAAFSAEYEMNLALSFPDIGRYRVNIFRQRGQVGMVIRRVKTKVPTIDEMGLPQIFKDIVMAPRGLVLMVGATSSGKSTSLAAMIDWRNSQSAGHIISIEDPIEFVHEHKRSVITQREVGTDTHEFKAALKNTLRQAPDVILIGEIRDRETMEHALEFAETGHLCMATLHANNANQALERVINFFPEEMHTQVCLNLAMNMKAILSQRLVKTPEETRMPAVEILINTPRIADLIGKWDINEIKAAMAAGKNYGMQTFDQALLQLWMDGYISEDEALRHADSVNNLRLQIKMVDLKDAGGNGDDLDKLSGSGSGIQLRI</sequence>
<dbReference type="PANTHER" id="PTHR30486:SF12">
    <property type="entry name" value="TYPE IV PILUS ATPASE PILU"/>
    <property type="match status" value="1"/>
</dbReference>
<dbReference type="Gene3D" id="3.40.50.300">
    <property type="entry name" value="P-loop containing nucleotide triphosphate hydrolases"/>
    <property type="match status" value="1"/>
</dbReference>
<dbReference type="InterPro" id="IPR050921">
    <property type="entry name" value="T4SS_GSP_E_ATPase"/>
</dbReference>
<evidence type="ECO:0000259" key="2">
    <source>
        <dbReference type="PROSITE" id="PS00662"/>
    </source>
</evidence>
<dbReference type="EMBL" id="VBRY01000008">
    <property type="protein sequence ID" value="TLS66764.1"/>
    <property type="molecule type" value="Genomic_DNA"/>
</dbReference>
<feature type="domain" description="Bacterial type II secretion system protein E" evidence="2">
    <location>
        <begin position="201"/>
        <end position="215"/>
    </location>
</feature>
<comment type="similarity">
    <text evidence="1">Belongs to the GSP E family.</text>
</comment>
<keyword evidence="4" id="KW-1185">Reference proteome</keyword>